<evidence type="ECO:0000313" key="7">
    <source>
        <dbReference type="Proteomes" id="UP000182248"/>
    </source>
</evidence>
<name>A0A1K1MY94_9FLAO</name>
<dbReference type="Gene3D" id="1.10.10.10">
    <property type="entry name" value="Winged helix-like DNA-binding domain superfamily/Winged helix DNA-binding domain"/>
    <property type="match status" value="1"/>
</dbReference>
<dbReference type="PANTHER" id="PTHR33602">
    <property type="entry name" value="REGULATORY PROTEIN RECX FAMILY PROTEIN"/>
    <property type="match status" value="1"/>
</dbReference>
<dbReference type="GO" id="GO:0005737">
    <property type="term" value="C:cytoplasm"/>
    <property type="evidence" value="ECO:0007669"/>
    <property type="project" value="UniProtKB-SubCell"/>
</dbReference>
<dbReference type="InterPro" id="IPR003783">
    <property type="entry name" value="Regulatory_RecX"/>
</dbReference>
<sequence length="192" mass="22683">MFGIANVFTINPDTTCFLSLLFTFISVTNKQSYTVEEARHKLEHFCAYRERCHKEVVAKLMEMNMIPLAIDTIVVHLISHGFLHEERFARSFARGKFRVKKWGKQRIVRALQLRDISAPNIREALKEIPEEEYLDTLHEIAEKRWQQLAGTQDASKNKREIWFRNKKKLADYLLYRGWESHLVYEKVNELAG</sequence>
<feature type="domain" description="RecX second three-helical" evidence="5">
    <location>
        <begin position="85"/>
        <end position="125"/>
    </location>
</feature>
<dbReference type="PANTHER" id="PTHR33602:SF1">
    <property type="entry name" value="REGULATORY PROTEIN RECX FAMILY PROTEIN"/>
    <property type="match status" value="1"/>
</dbReference>
<dbReference type="EMBL" id="FPJE01000004">
    <property type="protein sequence ID" value="SFW28164.1"/>
    <property type="molecule type" value="Genomic_DNA"/>
</dbReference>
<accession>A0A1K1MY94</accession>
<dbReference type="InterPro" id="IPR036388">
    <property type="entry name" value="WH-like_DNA-bd_sf"/>
</dbReference>
<proteinExistence type="inferred from homology"/>
<comment type="similarity">
    <text evidence="2">Belongs to the RecX family.</text>
</comment>
<evidence type="ECO:0000256" key="4">
    <source>
        <dbReference type="ARBA" id="ARBA00022490"/>
    </source>
</evidence>
<gene>
    <name evidence="6" type="ORF">SAMN02927921_00903</name>
</gene>
<dbReference type="InterPro" id="IPR053924">
    <property type="entry name" value="RecX_HTH_2nd"/>
</dbReference>
<comment type="subcellular location">
    <subcellularLocation>
        <location evidence="1">Cytoplasm</location>
    </subcellularLocation>
</comment>
<evidence type="ECO:0000256" key="2">
    <source>
        <dbReference type="ARBA" id="ARBA00009695"/>
    </source>
</evidence>
<dbReference type="STRING" id="1150368.SAMN02927921_00903"/>
<evidence type="ECO:0000259" key="5">
    <source>
        <dbReference type="Pfam" id="PF02631"/>
    </source>
</evidence>
<dbReference type="Pfam" id="PF02631">
    <property type="entry name" value="RecX_HTH2"/>
    <property type="match status" value="1"/>
</dbReference>
<keyword evidence="7" id="KW-1185">Reference proteome</keyword>
<dbReference type="GO" id="GO:0006282">
    <property type="term" value="P:regulation of DNA repair"/>
    <property type="evidence" value="ECO:0007669"/>
    <property type="project" value="InterPro"/>
</dbReference>
<reference evidence="6 7" key="1">
    <citation type="submission" date="2016-11" db="EMBL/GenBank/DDBJ databases">
        <authorList>
            <person name="Jaros S."/>
            <person name="Januszkiewicz K."/>
            <person name="Wedrychowicz H."/>
        </authorList>
    </citation>
    <scope>NUCLEOTIDE SEQUENCE [LARGE SCALE GENOMIC DNA]</scope>
    <source>
        <strain evidence="6 7">CGMCC 1.12145</strain>
    </source>
</reference>
<organism evidence="6 7">
    <name type="scientific">Sinomicrobium oceani</name>
    <dbReference type="NCBI Taxonomy" id="1150368"/>
    <lineage>
        <taxon>Bacteria</taxon>
        <taxon>Pseudomonadati</taxon>
        <taxon>Bacteroidota</taxon>
        <taxon>Flavobacteriia</taxon>
        <taxon>Flavobacteriales</taxon>
        <taxon>Flavobacteriaceae</taxon>
        <taxon>Sinomicrobium</taxon>
    </lineage>
</organism>
<evidence type="ECO:0000313" key="6">
    <source>
        <dbReference type="EMBL" id="SFW28164.1"/>
    </source>
</evidence>
<keyword evidence="4" id="KW-0963">Cytoplasm</keyword>
<evidence type="ECO:0000256" key="3">
    <source>
        <dbReference type="ARBA" id="ARBA00018111"/>
    </source>
</evidence>
<dbReference type="AlphaFoldDB" id="A0A1K1MY94"/>
<dbReference type="Proteomes" id="UP000182248">
    <property type="component" value="Unassembled WGS sequence"/>
</dbReference>
<protein>
    <recommendedName>
        <fullName evidence="3">Regulatory protein RecX</fullName>
    </recommendedName>
</protein>
<evidence type="ECO:0000256" key="1">
    <source>
        <dbReference type="ARBA" id="ARBA00004496"/>
    </source>
</evidence>